<keyword evidence="2" id="KW-1185">Reference proteome</keyword>
<reference evidence="1 2" key="1">
    <citation type="submission" date="2019-01" db="EMBL/GenBank/DDBJ databases">
        <authorList>
            <consortium name="Pathogen Informatics"/>
        </authorList>
    </citation>
    <scope>NUCLEOTIDE SEQUENCE [LARGE SCALE GENOMIC DNA]</scope>
    <source>
        <strain evidence="1 2">NCTC10181</strain>
    </source>
</reference>
<evidence type="ECO:0008006" key="3">
    <source>
        <dbReference type="Google" id="ProtNLM"/>
    </source>
</evidence>
<accession>A0A449B2U1</accession>
<dbReference type="Proteomes" id="UP000290985">
    <property type="component" value="Chromosome"/>
</dbReference>
<dbReference type="NCBIfam" id="NF045978">
    <property type="entry name" value="ComEA_MAG0490"/>
    <property type="match status" value="1"/>
</dbReference>
<dbReference type="KEGG" id="mcit:NCTC10181_00720"/>
<protein>
    <recommendedName>
        <fullName evidence="3">Helix-hairpin-helix domain-containing protein</fullName>
    </recommendedName>
</protein>
<dbReference type="AlphaFoldDB" id="A0A449B2U1"/>
<evidence type="ECO:0000313" key="1">
    <source>
        <dbReference type="EMBL" id="VEU74854.1"/>
    </source>
</evidence>
<dbReference type="InterPro" id="IPR010994">
    <property type="entry name" value="RuvA_2-like"/>
</dbReference>
<organism evidence="1 2">
    <name type="scientific">Mycoplasmopsis citelli</name>
    <dbReference type="NCBI Taxonomy" id="171281"/>
    <lineage>
        <taxon>Bacteria</taxon>
        <taxon>Bacillati</taxon>
        <taxon>Mycoplasmatota</taxon>
        <taxon>Mycoplasmoidales</taxon>
        <taxon>Metamycoplasmataceae</taxon>
        <taxon>Mycoplasmopsis</taxon>
    </lineage>
</organism>
<dbReference type="EMBL" id="LR215036">
    <property type="protein sequence ID" value="VEU74854.1"/>
    <property type="molecule type" value="Genomic_DNA"/>
</dbReference>
<name>A0A449B2U1_9BACT</name>
<dbReference type="SUPFAM" id="SSF47781">
    <property type="entry name" value="RuvA domain 2-like"/>
    <property type="match status" value="1"/>
</dbReference>
<gene>
    <name evidence="1" type="ORF">NCTC10181_00720</name>
</gene>
<sequence>MLPIVAIPVTLIYLYKFNNTEEIKKSNPMQYKYSISGAVENSGIIYSQTPLTYREVFFKAKMFANSDISSFNLNELASTKEPIFIPFKNYSLKWKDFTSEKQFEHLNIAKRIVKTLLNYKKSNQGTPTWDDILKISGIGPVNLKKLQSFLILE</sequence>
<proteinExistence type="predicted"/>
<evidence type="ECO:0000313" key="2">
    <source>
        <dbReference type="Proteomes" id="UP000290985"/>
    </source>
</evidence>